<gene>
    <name evidence="1" type="ORF">AN484_28160</name>
</gene>
<proteinExistence type="predicted"/>
<sequence length="100" mass="10995">PTIRRIGLVISCLLTIFSLNQALTYLSFVTCTGNEIKQQKSYSIGSVVDPDPDPHGSAFNLAPGSGSGSAFGMRIRIRIQGGKNWLKTQRNWHFTSEILI</sequence>
<dbReference type="EMBL" id="LJOW01000885">
    <property type="protein sequence ID" value="OBQ32202.1"/>
    <property type="molecule type" value="Genomic_DNA"/>
</dbReference>
<accession>A0A1B7W508</accession>
<organism evidence="1 2">
    <name type="scientific">Aphanizomenon flos-aquae WA102</name>
    <dbReference type="NCBI Taxonomy" id="1710896"/>
    <lineage>
        <taxon>Bacteria</taxon>
        <taxon>Bacillati</taxon>
        <taxon>Cyanobacteriota</taxon>
        <taxon>Cyanophyceae</taxon>
        <taxon>Nostocales</taxon>
        <taxon>Aphanizomenonaceae</taxon>
        <taxon>Aphanizomenon</taxon>
    </lineage>
</organism>
<dbReference type="PATRIC" id="fig|1710896.3.peg.1491"/>
<feature type="non-terminal residue" evidence="1">
    <location>
        <position position="1"/>
    </location>
</feature>
<evidence type="ECO:0000313" key="1">
    <source>
        <dbReference type="EMBL" id="OBQ32202.1"/>
    </source>
</evidence>
<name>A0A1B7W508_APHFL</name>
<dbReference type="Proteomes" id="UP000092093">
    <property type="component" value="Unassembled WGS sequence"/>
</dbReference>
<evidence type="ECO:0000313" key="2">
    <source>
        <dbReference type="Proteomes" id="UP000092093"/>
    </source>
</evidence>
<comment type="caution">
    <text evidence="1">The sequence shown here is derived from an EMBL/GenBank/DDBJ whole genome shotgun (WGS) entry which is preliminary data.</text>
</comment>
<reference evidence="1 2" key="1">
    <citation type="submission" date="2015-09" db="EMBL/GenBank/DDBJ databases">
        <title>Aphanizomenon flos-aquae WA102.</title>
        <authorList>
            <person name="Driscoll C."/>
        </authorList>
    </citation>
    <scope>NUCLEOTIDE SEQUENCE [LARGE SCALE GENOMIC DNA]</scope>
    <source>
        <strain evidence="1">WA102</strain>
    </source>
</reference>
<dbReference type="AlphaFoldDB" id="A0A1B7W508"/>
<protein>
    <submittedName>
        <fullName evidence="1">Uncharacterized protein</fullName>
    </submittedName>
</protein>